<dbReference type="InterPro" id="IPR013013">
    <property type="entry name" value="PTS_EIIC_1"/>
</dbReference>
<keyword evidence="7 12" id="KW-0812">Transmembrane</keyword>
<keyword evidence="2" id="KW-0813">Transport</keyword>
<feature type="transmembrane region" description="Helical" evidence="12">
    <location>
        <begin position="329"/>
        <end position="349"/>
    </location>
</feature>
<dbReference type="Gene3D" id="3.30.1360.60">
    <property type="entry name" value="Glucose permease domain IIB"/>
    <property type="match status" value="1"/>
</dbReference>
<dbReference type="GO" id="GO:0015771">
    <property type="term" value="P:trehalose transport"/>
    <property type="evidence" value="ECO:0007669"/>
    <property type="project" value="TreeGrafter"/>
</dbReference>
<dbReference type="PANTHER" id="PTHR30175">
    <property type="entry name" value="PHOSPHOTRANSFERASE SYSTEM TRANSPORT PROTEIN"/>
    <property type="match status" value="1"/>
</dbReference>
<keyword evidence="6" id="KW-0598">Phosphotransferase system</keyword>
<keyword evidence="16" id="KW-1185">Reference proteome</keyword>
<name>A0A9X3HTS1_9VIBR</name>
<evidence type="ECO:0000256" key="9">
    <source>
        <dbReference type="ARBA" id="ARBA00022989"/>
    </source>
</evidence>
<organism evidence="15 16">
    <name type="scientific">Vibrio paucivorans</name>
    <dbReference type="NCBI Taxonomy" id="2829489"/>
    <lineage>
        <taxon>Bacteria</taxon>
        <taxon>Pseudomonadati</taxon>
        <taxon>Pseudomonadota</taxon>
        <taxon>Gammaproteobacteria</taxon>
        <taxon>Vibrionales</taxon>
        <taxon>Vibrionaceae</taxon>
        <taxon>Vibrio</taxon>
    </lineage>
</organism>
<dbReference type="PROSITE" id="PS51103">
    <property type="entry name" value="PTS_EIIC_TYPE_1"/>
    <property type="match status" value="1"/>
</dbReference>
<feature type="transmembrane region" description="Helical" evidence="12">
    <location>
        <begin position="111"/>
        <end position="132"/>
    </location>
</feature>
<evidence type="ECO:0000256" key="10">
    <source>
        <dbReference type="ARBA" id="ARBA00023136"/>
    </source>
</evidence>
<dbReference type="RefSeq" id="WP_265688973.1">
    <property type="nucleotide sequence ID" value="NZ_JAKRRX010000152.1"/>
</dbReference>
<accession>A0A9X3HTS1</accession>
<feature type="transmembrane region" description="Helical" evidence="12">
    <location>
        <begin position="171"/>
        <end position="191"/>
    </location>
</feature>
<dbReference type="GO" id="GO:0016301">
    <property type="term" value="F:kinase activity"/>
    <property type="evidence" value="ECO:0007669"/>
    <property type="project" value="UniProtKB-KW"/>
</dbReference>
<evidence type="ECO:0000259" key="14">
    <source>
        <dbReference type="PROSITE" id="PS51103"/>
    </source>
</evidence>
<dbReference type="Pfam" id="PF00367">
    <property type="entry name" value="PTS_EIIB"/>
    <property type="match status" value="1"/>
</dbReference>
<reference evidence="15" key="1">
    <citation type="submission" date="2022-02" db="EMBL/GenBank/DDBJ databases">
        <title>Vibrio sp. nov., a new bacterium isolated from Bohai sea, China.</title>
        <authorList>
            <person name="Yuan Y."/>
        </authorList>
    </citation>
    <scope>NUCLEOTIDE SEQUENCE</scope>
    <source>
        <strain evidence="15">DBSS07</strain>
    </source>
</reference>
<comment type="caution">
    <text evidence="15">The sequence shown here is derived from an EMBL/GenBank/DDBJ whole genome shotgun (WGS) entry which is preliminary data.</text>
</comment>
<dbReference type="SUPFAM" id="SSF55604">
    <property type="entry name" value="Glucose permease domain IIB"/>
    <property type="match status" value="1"/>
</dbReference>
<sequence>MARDANVVANTVMALLGGEANIAQLNHCATRLRVVAKDDTKVDAEGLSATEGVHGYFFQNGQHQVILGTGFVGKVFAIMKGNNPTEETAQPEEKKDKVSTFQAVTRTFSDIFVAIIPALVATGLLMGLRGLLVNGFGVELSPQLNILSQVLTDTAFIFIPVLVTWSAMRVFGGNPVLGIVLGLMLVAPQLASKWDVAFGNAEALMIPFMGFDIAVTGLQSSILPAVFMGWFTAMVERTSRKYVPEVLDLILTPFITLLVSLIAGLVFVGPILLGVEKLITEAVLYFLQIPYGIGGLIYGGAIQFMAVTGMHHTIVPITIAMVTDTGFDFINPLGTAAIAGQFGAAMAVVTMQTNKVKRSGMFGATLPALFGITEPAMFAVTLPRVKPFLYGCVGGAIGGCIGAIAGIGSAGTGATMLPGILLYLGGGLGMYIVVMLIGAITAFALTKLFYKEPETLASK</sequence>
<dbReference type="InterPro" id="IPR018113">
    <property type="entry name" value="PTrfase_EIIB_Cys"/>
</dbReference>
<gene>
    <name evidence="15" type="ORF">MD483_18945</name>
</gene>
<evidence type="ECO:0000256" key="4">
    <source>
        <dbReference type="ARBA" id="ARBA00022597"/>
    </source>
</evidence>
<feature type="transmembrane region" description="Helical" evidence="12">
    <location>
        <begin position="388"/>
        <end position="408"/>
    </location>
</feature>
<dbReference type="PANTHER" id="PTHR30175:SF7">
    <property type="entry name" value="NEGATIVE REGULATOR OF SACY ACTIVITY"/>
    <property type="match status" value="1"/>
</dbReference>
<evidence type="ECO:0000256" key="6">
    <source>
        <dbReference type="ARBA" id="ARBA00022683"/>
    </source>
</evidence>
<evidence type="ECO:0000256" key="1">
    <source>
        <dbReference type="ARBA" id="ARBA00004651"/>
    </source>
</evidence>
<evidence type="ECO:0000256" key="3">
    <source>
        <dbReference type="ARBA" id="ARBA00022475"/>
    </source>
</evidence>
<evidence type="ECO:0000313" key="16">
    <source>
        <dbReference type="Proteomes" id="UP001155586"/>
    </source>
</evidence>
<evidence type="ECO:0000256" key="2">
    <source>
        <dbReference type="ARBA" id="ARBA00022448"/>
    </source>
</evidence>
<dbReference type="GO" id="GO:0009401">
    <property type="term" value="P:phosphoenolpyruvate-dependent sugar phosphotransferase system"/>
    <property type="evidence" value="ECO:0007669"/>
    <property type="project" value="UniProtKB-KW"/>
</dbReference>
<feature type="transmembrane region" description="Helical" evidence="12">
    <location>
        <begin position="420"/>
        <end position="445"/>
    </location>
</feature>
<feature type="active site" description="Phosphocysteine intermediate; for EIIB activity" evidence="11">
    <location>
        <position position="28"/>
    </location>
</feature>
<dbReference type="Proteomes" id="UP001155586">
    <property type="component" value="Unassembled WGS sequence"/>
</dbReference>
<feature type="transmembrane region" description="Helical" evidence="12">
    <location>
        <begin position="144"/>
        <end position="165"/>
    </location>
</feature>
<evidence type="ECO:0000256" key="8">
    <source>
        <dbReference type="ARBA" id="ARBA00022777"/>
    </source>
</evidence>
<feature type="transmembrane region" description="Helical" evidence="12">
    <location>
        <begin position="203"/>
        <end position="230"/>
    </location>
</feature>
<dbReference type="InterPro" id="IPR050558">
    <property type="entry name" value="PTS_Sugar-Specific_Components"/>
</dbReference>
<dbReference type="Pfam" id="PF02378">
    <property type="entry name" value="PTS_EIIC"/>
    <property type="match status" value="1"/>
</dbReference>
<evidence type="ECO:0000259" key="13">
    <source>
        <dbReference type="PROSITE" id="PS51098"/>
    </source>
</evidence>
<dbReference type="AlphaFoldDB" id="A0A9X3HTS1"/>
<comment type="subcellular location">
    <subcellularLocation>
        <location evidence="1">Cell membrane</location>
        <topology evidence="1">Multi-pass membrane protein</topology>
    </subcellularLocation>
</comment>
<dbReference type="PROSITE" id="PS51098">
    <property type="entry name" value="PTS_EIIB_TYPE_1"/>
    <property type="match status" value="1"/>
</dbReference>
<dbReference type="InterPro" id="IPR001996">
    <property type="entry name" value="PTS_IIB_1"/>
</dbReference>
<evidence type="ECO:0000256" key="12">
    <source>
        <dbReference type="SAM" id="Phobius"/>
    </source>
</evidence>
<keyword evidence="9 12" id="KW-1133">Transmembrane helix</keyword>
<dbReference type="GO" id="GO:0090589">
    <property type="term" value="F:protein-phosphocysteine-trehalose phosphotransferase system transporter activity"/>
    <property type="evidence" value="ECO:0007669"/>
    <property type="project" value="TreeGrafter"/>
</dbReference>
<keyword evidence="8" id="KW-0418">Kinase</keyword>
<dbReference type="InterPro" id="IPR003352">
    <property type="entry name" value="PTS_EIIC"/>
</dbReference>
<evidence type="ECO:0000256" key="11">
    <source>
        <dbReference type="PROSITE-ProRule" id="PRU00421"/>
    </source>
</evidence>
<dbReference type="GO" id="GO:0005886">
    <property type="term" value="C:plasma membrane"/>
    <property type="evidence" value="ECO:0007669"/>
    <property type="project" value="UniProtKB-SubCell"/>
</dbReference>
<feature type="domain" description="PTS EIIB type-1" evidence="13">
    <location>
        <begin position="6"/>
        <end position="89"/>
    </location>
</feature>
<evidence type="ECO:0000313" key="15">
    <source>
        <dbReference type="EMBL" id="MCW8335893.1"/>
    </source>
</evidence>
<keyword evidence="5" id="KW-0808">Transferase</keyword>
<dbReference type="CDD" id="cd00212">
    <property type="entry name" value="PTS_IIB_glc"/>
    <property type="match status" value="1"/>
</dbReference>
<feature type="transmembrane region" description="Helical" evidence="12">
    <location>
        <begin position="282"/>
        <end position="309"/>
    </location>
</feature>
<feature type="transmembrane region" description="Helical" evidence="12">
    <location>
        <begin position="250"/>
        <end position="275"/>
    </location>
</feature>
<keyword evidence="10 12" id="KW-0472">Membrane</keyword>
<dbReference type="InterPro" id="IPR036878">
    <property type="entry name" value="Glu_permease_IIB"/>
</dbReference>
<evidence type="ECO:0000256" key="5">
    <source>
        <dbReference type="ARBA" id="ARBA00022679"/>
    </source>
</evidence>
<dbReference type="GO" id="GO:0008982">
    <property type="term" value="F:protein-N(PI)-phosphohistidine-sugar phosphotransferase activity"/>
    <property type="evidence" value="ECO:0007669"/>
    <property type="project" value="InterPro"/>
</dbReference>
<protein>
    <submittedName>
        <fullName evidence="15">PTS transporter subunit EIIC</fullName>
    </submittedName>
</protein>
<keyword evidence="3" id="KW-1003">Cell membrane</keyword>
<keyword evidence="4" id="KW-0762">Sugar transport</keyword>
<feature type="transmembrane region" description="Helical" evidence="12">
    <location>
        <begin position="361"/>
        <end position="382"/>
    </location>
</feature>
<feature type="domain" description="PTS EIIC type-1" evidence="14">
    <location>
        <begin position="106"/>
        <end position="459"/>
    </location>
</feature>
<evidence type="ECO:0000256" key="7">
    <source>
        <dbReference type="ARBA" id="ARBA00022692"/>
    </source>
</evidence>
<proteinExistence type="predicted"/>
<dbReference type="EMBL" id="JAKRRX010000152">
    <property type="protein sequence ID" value="MCW8335893.1"/>
    <property type="molecule type" value="Genomic_DNA"/>
</dbReference>